<evidence type="ECO:0000313" key="9">
    <source>
        <dbReference type="Proteomes" id="UP001279734"/>
    </source>
</evidence>
<evidence type="ECO:0000256" key="1">
    <source>
        <dbReference type="ARBA" id="ARBA00004167"/>
    </source>
</evidence>
<proteinExistence type="predicted"/>
<dbReference type="Proteomes" id="UP001279734">
    <property type="component" value="Unassembled WGS sequence"/>
</dbReference>
<comment type="subcellular location">
    <subcellularLocation>
        <location evidence="1">Membrane</location>
        <topology evidence="1">Single-pass membrane protein</topology>
    </subcellularLocation>
</comment>
<comment type="caution">
    <text evidence="8">The sequence shown here is derived from an EMBL/GenBank/DDBJ whole genome shotgun (WGS) entry which is preliminary data.</text>
</comment>
<evidence type="ECO:0000256" key="2">
    <source>
        <dbReference type="ARBA" id="ARBA00022692"/>
    </source>
</evidence>
<keyword evidence="2 6" id="KW-0812">Transmembrane</keyword>
<evidence type="ECO:0000256" key="7">
    <source>
        <dbReference type="SAM" id="SignalP"/>
    </source>
</evidence>
<reference evidence="8" key="1">
    <citation type="submission" date="2023-05" db="EMBL/GenBank/DDBJ databases">
        <title>Nepenthes gracilis genome sequencing.</title>
        <authorList>
            <person name="Fukushima K."/>
        </authorList>
    </citation>
    <scope>NUCLEOTIDE SEQUENCE</scope>
    <source>
        <strain evidence="8">SING2019-196</strain>
    </source>
</reference>
<dbReference type="AlphaFoldDB" id="A0AAD3XGZ7"/>
<dbReference type="InterPro" id="IPR018939">
    <property type="entry name" value="Autophagy-rel_prot_27"/>
</dbReference>
<evidence type="ECO:0000313" key="8">
    <source>
        <dbReference type="EMBL" id="GMH04182.1"/>
    </source>
</evidence>
<feature type="chain" id="PRO_5041999091" description="Autophagy-related protein 27" evidence="7">
    <location>
        <begin position="33"/>
        <end position="285"/>
    </location>
</feature>
<keyword evidence="4 6" id="KW-1133">Transmembrane helix</keyword>
<dbReference type="GO" id="GO:0000139">
    <property type="term" value="C:Golgi membrane"/>
    <property type="evidence" value="ECO:0007669"/>
    <property type="project" value="UniProtKB-SubCell"/>
</dbReference>
<feature type="signal peptide" evidence="7">
    <location>
        <begin position="1"/>
        <end position="32"/>
    </location>
</feature>
<protein>
    <recommendedName>
        <fullName evidence="10">Autophagy-related protein 27</fullName>
    </recommendedName>
</protein>
<feature type="transmembrane region" description="Helical" evidence="6">
    <location>
        <begin position="207"/>
        <end position="228"/>
    </location>
</feature>
<evidence type="ECO:0000256" key="6">
    <source>
        <dbReference type="SAM" id="Phobius"/>
    </source>
</evidence>
<organism evidence="8 9">
    <name type="scientific">Nepenthes gracilis</name>
    <name type="common">Slender pitcher plant</name>
    <dbReference type="NCBI Taxonomy" id="150966"/>
    <lineage>
        <taxon>Eukaryota</taxon>
        <taxon>Viridiplantae</taxon>
        <taxon>Streptophyta</taxon>
        <taxon>Embryophyta</taxon>
        <taxon>Tracheophyta</taxon>
        <taxon>Spermatophyta</taxon>
        <taxon>Magnoliopsida</taxon>
        <taxon>eudicotyledons</taxon>
        <taxon>Gunneridae</taxon>
        <taxon>Pentapetalae</taxon>
        <taxon>Caryophyllales</taxon>
        <taxon>Nepenthaceae</taxon>
        <taxon>Nepenthes</taxon>
    </lineage>
</organism>
<keyword evidence="5 6" id="KW-0472">Membrane</keyword>
<dbReference type="Pfam" id="PF09451">
    <property type="entry name" value="ATG27"/>
    <property type="match status" value="1"/>
</dbReference>
<accession>A0AAD3XGZ7</accession>
<dbReference type="PANTHER" id="PTHR15071">
    <property type="entry name" value="MANNOSE-6-PHOSPHATE RECEPTOR FAMILY MEMBER"/>
    <property type="match status" value="1"/>
</dbReference>
<dbReference type="PANTHER" id="PTHR15071:SF0">
    <property type="entry name" value="MANNOSE 6-PHOSPHATE RECEPTOR-LIKE PROTEIN 1"/>
    <property type="match status" value="1"/>
</dbReference>
<evidence type="ECO:0000256" key="3">
    <source>
        <dbReference type="ARBA" id="ARBA00022729"/>
    </source>
</evidence>
<keyword evidence="3 7" id="KW-0732">Signal</keyword>
<name>A0AAD3XGZ7_NEPGR</name>
<sequence length="285" mass="31130">MAMMVSVANSKVKLPLFLLAILLQVGFNSVYAAVCEYSVVDRRKLYHYSLASPVRNFAHGVLSEDGFYKVSANDTILWFQLCDGMIVNHDPPKCVDCLDCGGSMRCGMGCSAVMANNIGGYYTCEAIKLPPSFDINLLDKESPHMGVVMKFASIGPSMNCSLLVSVVCNSNVVQGPESLQKVGACDYATVLQHPAGCAVIVPIHGKGWGLFGNLLSILLCLVGAYLLAGMAYRFFFLRIGGVDVIPNLDFWTSIPHRTQSLFMSAVYRFRGSTNHHRNSYSPVNF</sequence>
<evidence type="ECO:0000256" key="5">
    <source>
        <dbReference type="ARBA" id="ARBA00023136"/>
    </source>
</evidence>
<dbReference type="EMBL" id="BSYO01000005">
    <property type="protein sequence ID" value="GMH04182.1"/>
    <property type="molecule type" value="Genomic_DNA"/>
</dbReference>
<gene>
    <name evidence="8" type="ORF">Nepgr_006021</name>
</gene>
<evidence type="ECO:0000256" key="4">
    <source>
        <dbReference type="ARBA" id="ARBA00022989"/>
    </source>
</evidence>
<evidence type="ECO:0008006" key="10">
    <source>
        <dbReference type="Google" id="ProtNLM"/>
    </source>
</evidence>
<keyword evidence="9" id="KW-1185">Reference proteome</keyword>